<feature type="coiled-coil region" evidence="7">
    <location>
        <begin position="118"/>
        <end position="145"/>
    </location>
</feature>
<dbReference type="InterPro" id="IPR058626">
    <property type="entry name" value="MdtA-like_b-barrel"/>
</dbReference>
<organism evidence="12 13">
    <name type="scientific">Pseudodesulfovibrio hydrargyri</name>
    <dbReference type="NCBI Taxonomy" id="2125990"/>
    <lineage>
        <taxon>Bacteria</taxon>
        <taxon>Pseudomonadati</taxon>
        <taxon>Thermodesulfobacteriota</taxon>
        <taxon>Desulfovibrionia</taxon>
        <taxon>Desulfovibrionales</taxon>
        <taxon>Desulfovibrionaceae</taxon>
    </lineage>
</organism>
<feature type="domain" description="Multidrug resistance protein MdtA-like beta-barrel" evidence="10">
    <location>
        <begin position="224"/>
        <end position="305"/>
    </location>
</feature>
<dbReference type="Proteomes" id="UP000181901">
    <property type="component" value="Unassembled WGS sequence"/>
</dbReference>
<comment type="caution">
    <text evidence="12">The sequence shown here is derived from an EMBL/GenBank/DDBJ whole genome shotgun (WGS) entry which is preliminary data.</text>
</comment>
<evidence type="ECO:0000259" key="8">
    <source>
        <dbReference type="Pfam" id="PF25876"/>
    </source>
</evidence>
<evidence type="ECO:0000256" key="7">
    <source>
        <dbReference type="SAM" id="Coils"/>
    </source>
</evidence>
<dbReference type="PANTHER" id="PTHR30469:SF36">
    <property type="entry name" value="BLL3903 PROTEIN"/>
    <property type="match status" value="1"/>
</dbReference>
<dbReference type="SUPFAM" id="SSF111369">
    <property type="entry name" value="HlyD-like secretion proteins"/>
    <property type="match status" value="1"/>
</dbReference>
<dbReference type="PANTHER" id="PTHR30469">
    <property type="entry name" value="MULTIDRUG RESISTANCE PROTEIN MDTA"/>
    <property type="match status" value="1"/>
</dbReference>
<dbReference type="GO" id="GO:0015562">
    <property type="term" value="F:efflux transmembrane transporter activity"/>
    <property type="evidence" value="ECO:0007669"/>
    <property type="project" value="TreeGrafter"/>
</dbReference>
<evidence type="ECO:0000256" key="2">
    <source>
        <dbReference type="ARBA" id="ARBA00009477"/>
    </source>
</evidence>
<accession>A0A1J5MW91</accession>
<reference evidence="12 13" key="1">
    <citation type="submission" date="2015-09" db="EMBL/GenBank/DDBJ databases">
        <title>Genome of Desulfovibrio dechloracetivorans BerOc1, a mercury methylating strain isolated from highly hydrocarbons and metals contaminated coastal sediments.</title>
        <authorList>
            <person name="Goni Urriza M."/>
            <person name="Gassie C."/>
            <person name="Bouchez O."/>
            <person name="Klopp C."/>
            <person name="Ranchou-Peyruse A."/>
            <person name="Remy G."/>
        </authorList>
    </citation>
    <scope>NUCLEOTIDE SEQUENCE [LARGE SCALE GENOMIC DNA]</scope>
    <source>
        <strain evidence="12 13">BerOc1</strain>
    </source>
</reference>
<dbReference type="InterPro" id="IPR058625">
    <property type="entry name" value="MdtA-like_BSH"/>
</dbReference>
<evidence type="ECO:0000259" key="11">
    <source>
        <dbReference type="Pfam" id="PF25967"/>
    </source>
</evidence>
<keyword evidence="4" id="KW-1003">Cell membrane</keyword>
<dbReference type="Pfam" id="PF25876">
    <property type="entry name" value="HH_MFP_RND"/>
    <property type="match status" value="1"/>
</dbReference>
<comment type="similarity">
    <text evidence="2">Belongs to the membrane fusion protein (MFP) (TC 8.A.1) family.</text>
</comment>
<dbReference type="Gene3D" id="2.40.50.100">
    <property type="match status" value="1"/>
</dbReference>
<evidence type="ECO:0000256" key="3">
    <source>
        <dbReference type="ARBA" id="ARBA00022448"/>
    </source>
</evidence>
<dbReference type="Pfam" id="PF25917">
    <property type="entry name" value="BSH_RND"/>
    <property type="match status" value="1"/>
</dbReference>
<feature type="domain" description="Multidrug resistance protein MdtA-like barrel-sandwich hybrid" evidence="9">
    <location>
        <begin position="78"/>
        <end position="219"/>
    </location>
</feature>
<comment type="subcellular location">
    <subcellularLocation>
        <location evidence="1">Cell membrane</location>
    </subcellularLocation>
</comment>
<evidence type="ECO:0000259" key="9">
    <source>
        <dbReference type="Pfam" id="PF25917"/>
    </source>
</evidence>
<gene>
    <name evidence="12" type="primary">mdtA_4</name>
    <name evidence="12" type="ORF">BerOc1_02779</name>
</gene>
<keyword evidence="5" id="KW-0997">Cell inner membrane</keyword>
<feature type="domain" description="Multidrug resistance protein MdtA-like alpha-helical hairpin" evidence="8">
    <location>
        <begin position="119"/>
        <end position="187"/>
    </location>
</feature>
<evidence type="ECO:0000256" key="4">
    <source>
        <dbReference type="ARBA" id="ARBA00022475"/>
    </source>
</evidence>
<dbReference type="RefSeq" id="WP_242653000.1">
    <property type="nucleotide sequence ID" value="NZ_LKAQ01000004.1"/>
</dbReference>
<dbReference type="InterPro" id="IPR058624">
    <property type="entry name" value="MdtA-like_HH"/>
</dbReference>
<dbReference type="Pfam" id="PF25944">
    <property type="entry name" value="Beta-barrel_RND"/>
    <property type="match status" value="1"/>
</dbReference>
<evidence type="ECO:0000256" key="6">
    <source>
        <dbReference type="ARBA" id="ARBA00023136"/>
    </source>
</evidence>
<keyword evidence="13" id="KW-1185">Reference proteome</keyword>
<dbReference type="AlphaFoldDB" id="A0A1J5MW91"/>
<dbReference type="InterPro" id="IPR058627">
    <property type="entry name" value="MdtA-like_C"/>
</dbReference>
<dbReference type="Gene3D" id="2.40.420.20">
    <property type="match status" value="1"/>
</dbReference>
<keyword evidence="6" id="KW-0472">Membrane</keyword>
<evidence type="ECO:0000256" key="1">
    <source>
        <dbReference type="ARBA" id="ARBA00004236"/>
    </source>
</evidence>
<dbReference type="Pfam" id="PF25967">
    <property type="entry name" value="RND-MFP_C"/>
    <property type="match status" value="1"/>
</dbReference>
<evidence type="ECO:0000313" key="12">
    <source>
        <dbReference type="EMBL" id="OIQ50837.1"/>
    </source>
</evidence>
<dbReference type="PROSITE" id="PS51257">
    <property type="entry name" value="PROKAR_LIPOPROTEIN"/>
    <property type="match status" value="1"/>
</dbReference>
<proteinExistence type="inferred from homology"/>
<dbReference type="NCBIfam" id="TIGR01730">
    <property type="entry name" value="RND_mfp"/>
    <property type="match status" value="1"/>
</dbReference>
<dbReference type="Gene3D" id="1.10.287.470">
    <property type="entry name" value="Helix hairpin bin"/>
    <property type="match status" value="1"/>
</dbReference>
<evidence type="ECO:0000259" key="10">
    <source>
        <dbReference type="Pfam" id="PF25944"/>
    </source>
</evidence>
<sequence length="403" mass="43118">MPRSHFPEHDGNRPRCRVPGQLPAGLLCLLLACLLAACGGDDKKSRRERVVPVTAVAAVREDVPVTLSAVGNVSPLASVEVKSRVGGIIDRQLVQNGQDVEAGDLLFQVDSRSFDLAVKEAQARLDRDRAHLDKAKEDLRRYSKLRDLNVVAQEQYDNTFAEATSLENTIRLNEAALEKARLDRDYAAIRAPISGRVGIVRVNVGNVIKANDDRTLCVINQIRPINVSFTLPERYLGEIMERRGQGPLRVSITPSGTSSTPVEADLAAVDNAVDTTTGTIRLLASYPNEDTRFWPGQFARVELTLRTLKGALLLPTGAVLQGMEGPYVYVVKPDGGDPAAGAVEARQVATSHIVGKRTVVDSGIESGELVVLDGQVGLSPGARVSIKSGGNVGAGKGPAKDGQ</sequence>
<name>A0A1J5MW91_9BACT</name>
<dbReference type="GO" id="GO:1990281">
    <property type="term" value="C:efflux pump complex"/>
    <property type="evidence" value="ECO:0007669"/>
    <property type="project" value="TreeGrafter"/>
</dbReference>
<dbReference type="Gene3D" id="2.40.30.170">
    <property type="match status" value="1"/>
</dbReference>
<feature type="domain" description="Multidrug resistance protein MdtA-like C-terminal permuted SH3" evidence="11">
    <location>
        <begin position="311"/>
        <end position="374"/>
    </location>
</feature>
<evidence type="ECO:0000256" key="5">
    <source>
        <dbReference type="ARBA" id="ARBA00022519"/>
    </source>
</evidence>
<dbReference type="InterPro" id="IPR006143">
    <property type="entry name" value="RND_pump_MFP"/>
</dbReference>
<dbReference type="EMBL" id="LKAQ01000004">
    <property type="protein sequence ID" value="OIQ50837.1"/>
    <property type="molecule type" value="Genomic_DNA"/>
</dbReference>
<evidence type="ECO:0000313" key="13">
    <source>
        <dbReference type="Proteomes" id="UP000181901"/>
    </source>
</evidence>
<keyword evidence="7" id="KW-0175">Coiled coil</keyword>
<keyword evidence="3" id="KW-0813">Transport</keyword>
<protein>
    <submittedName>
        <fullName evidence="12">Multidrug resistance protein MdtA</fullName>
    </submittedName>
</protein>